<reference evidence="2 3" key="1">
    <citation type="submission" date="2019-03" db="EMBL/GenBank/DDBJ databases">
        <authorList>
            <person name="Kim M.K.M."/>
        </authorList>
    </citation>
    <scope>NUCLEOTIDE SEQUENCE [LARGE SCALE GENOMIC DNA]</scope>
    <source>
        <strain evidence="2 3">17J68-12</strain>
    </source>
</reference>
<feature type="transmembrane region" description="Helical" evidence="1">
    <location>
        <begin position="408"/>
        <end position="426"/>
    </location>
</feature>
<keyword evidence="3" id="KW-1185">Reference proteome</keyword>
<feature type="transmembrane region" description="Helical" evidence="1">
    <location>
        <begin position="371"/>
        <end position="396"/>
    </location>
</feature>
<dbReference type="PANTHER" id="PTHR38454">
    <property type="entry name" value="INTEGRAL MEMBRANE PROTEIN-RELATED"/>
    <property type="match status" value="1"/>
</dbReference>
<feature type="transmembrane region" description="Helical" evidence="1">
    <location>
        <begin position="507"/>
        <end position="525"/>
    </location>
</feature>
<dbReference type="Proteomes" id="UP000295334">
    <property type="component" value="Unassembled WGS sequence"/>
</dbReference>
<sequence length="825" mass="91685">MKKGLLSKLLPHLVAVIIFLVVAVLYCRPALQGMVINQHDITQWKGSIQQSMQYKETHGQYPLWTNSMFSGMPTFQIGFPANNVLPWMVHGLLTLGLPVPIQFFFLACICFYFLCIALRINPWIGIFGALSFAYATYDPVIISVGHDTKMWSIAYMPALLGSILLIFDRRYWLGAGLTALFTSVLVAMNHPQIDYYLFIAIGIMTLFFIIRWIRAGQTIHLLKALGLTLVAGIIGVAVNAVTILSTYEYQKETIRGGASELADPKAGHAKDGLDKDYAFSYSMGIGEPITMMLPHAYGSNTPGGANNGLRPVMDEEKSKAAEFLASNGQPASNINYYWGNLGVTSGPAYVGVVVCLLAFFGLFLPGNKHRWWILAASLFAVMMSWGSSFLGFNTLLYDFLPMYNKFRAPSMALVIPQLLFPLLAALTLDELSRHELPALRPHIRRGLIGIGALVLFLLIMKFTVDYTNQPEREQLQQVASNPQQAEGMRQYFNALKDDRSSLFMGDILRLIGFGLACAALLYLLLKRTLKPVYVFAGFALLTLIDLLPIDSKFINSDSFVEKTENDAVFQPNAKDQEILADKGYFRVFNVAGDVFSEAITSYHYNSIGGYHAVKLRVYQDLIEHQLSKPQLNFPVLNMLNVKYLLQRDQNGATAQVQRNDSALGPVWFVKNVAIVKDAQTEMSALDNFNPRDTAFVRESQKGSIGGTTAFSGEGSIQLVKNDNDVITYKSNSPAPQFAVFSEIYYASGWKALVDGKETPITRVNYVLRGLPLGAGAHTIEFRFEPPAYEKGRSVTSIFSILLGLLLLAGIFMEWRARHRESALPA</sequence>
<protein>
    <recommendedName>
        <fullName evidence="4">YfhO family protein</fullName>
    </recommendedName>
</protein>
<feature type="transmembrane region" description="Helical" evidence="1">
    <location>
        <begin position="532"/>
        <end position="549"/>
    </location>
</feature>
<evidence type="ECO:0000313" key="2">
    <source>
        <dbReference type="EMBL" id="TCJ17454.1"/>
    </source>
</evidence>
<evidence type="ECO:0000313" key="3">
    <source>
        <dbReference type="Proteomes" id="UP000295334"/>
    </source>
</evidence>
<keyword evidence="1" id="KW-0472">Membrane</keyword>
<feature type="transmembrane region" description="Helical" evidence="1">
    <location>
        <begin position="195"/>
        <end position="213"/>
    </location>
</feature>
<evidence type="ECO:0008006" key="4">
    <source>
        <dbReference type="Google" id="ProtNLM"/>
    </source>
</evidence>
<dbReference type="PANTHER" id="PTHR38454:SF1">
    <property type="entry name" value="INTEGRAL MEMBRANE PROTEIN"/>
    <property type="match status" value="1"/>
</dbReference>
<feature type="transmembrane region" description="Helical" evidence="1">
    <location>
        <begin position="225"/>
        <end position="247"/>
    </location>
</feature>
<keyword evidence="1" id="KW-1133">Transmembrane helix</keyword>
<feature type="transmembrane region" description="Helical" evidence="1">
    <location>
        <begin position="172"/>
        <end position="189"/>
    </location>
</feature>
<feature type="transmembrane region" description="Helical" evidence="1">
    <location>
        <begin position="447"/>
        <end position="464"/>
    </location>
</feature>
<proteinExistence type="predicted"/>
<dbReference type="AlphaFoldDB" id="A0A4R1BJI1"/>
<dbReference type="InterPro" id="IPR018580">
    <property type="entry name" value="Uncharacterised_YfhO"/>
</dbReference>
<comment type="caution">
    <text evidence="2">The sequence shown here is derived from an EMBL/GenBank/DDBJ whole genome shotgun (WGS) entry which is preliminary data.</text>
</comment>
<dbReference type="OrthoDB" id="9772884at2"/>
<name>A0A4R1BJI1_9BACT</name>
<dbReference type="EMBL" id="SJZI01000008">
    <property type="protein sequence ID" value="TCJ17454.1"/>
    <property type="molecule type" value="Genomic_DNA"/>
</dbReference>
<organism evidence="2 3">
    <name type="scientific">Flaviaesturariibacter flavus</name>
    <dbReference type="NCBI Taxonomy" id="2502780"/>
    <lineage>
        <taxon>Bacteria</taxon>
        <taxon>Pseudomonadati</taxon>
        <taxon>Bacteroidota</taxon>
        <taxon>Chitinophagia</taxon>
        <taxon>Chitinophagales</taxon>
        <taxon>Chitinophagaceae</taxon>
        <taxon>Flaviaestuariibacter</taxon>
    </lineage>
</organism>
<feature type="transmembrane region" description="Helical" evidence="1">
    <location>
        <begin position="95"/>
        <end position="116"/>
    </location>
</feature>
<keyword evidence="1" id="KW-0812">Transmembrane</keyword>
<dbReference type="Pfam" id="PF09586">
    <property type="entry name" value="YfhO"/>
    <property type="match status" value="1"/>
</dbReference>
<feature type="transmembrane region" description="Helical" evidence="1">
    <location>
        <begin position="150"/>
        <end position="167"/>
    </location>
</feature>
<gene>
    <name evidence="2" type="ORF">EPD60_04490</name>
</gene>
<feature type="transmembrane region" description="Helical" evidence="1">
    <location>
        <begin position="12"/>
        <end position="31"/>
    </location>
</feature>
<feature type="transmembrane region" description="Helical" evidence="1">
    <location>
        <begin position="123"/>
        <end position="144"/>
    </location>
</feature>
<evidence type="ECO:0000256" key="1">
    <source>
        <dbReference type="SAM" id="Phobius"/>
    </source>
</evidence>
<dbReference type="RefSeq" id="WP_131447274.1">
    <property type="nucleotide sequence ID" value="NZ_SJZI01000008.1"/>
</dbReference>
<feature type="transmembrane region" description="Helical" evidence="1">
    <location>
        <begin position="794"/>
        <end position="812"/>
    </location>
</feature>
<feature type="transmembrane region" description="Helical" evidence="1">
    <location>
        <begin position="346"/>
        <end position="364"/>
    </location>
</feature>
<accession>A0A4R1BJI1</accession>